<feature type="compositionally biased region" description="Polar residues" evidence="1">
    <location>
        <begin position="52"/>
        <end position="66"/>
    </location>
</feature>
<dbReference type="Proteomes" id="UP000270471">
    <property type="component" value="Unassembled WGS sequence"/>
</dbReference>
<dbReference type="AlphaFoldDB" id="A0A3M0IN45"/>
<organism evidence="2 3">
    <name type="scientific">Streptomyces shenzhenensis</name>
    <dbReference type="NCBI Taxonomy" id="943815"/>
    <lineage>
        <taxon>Bacteria</taxon>
        <taxon>Bacillati</taxon>
        <taxon>Actinomycetota</taxon>
        <taxon>Actinomycetes</taxon>
        <taxon>Kitasatosporales</taxon>
        <taxon>Streptomycetaceae</taxon>
        <taxon>Streptomyces</taxon>
    </lineage>
</organism>
<keyword evidence="3" id="KW-1185">Reference proteome</keyword>
<reference evidence="2 3" key="1">
    <citation type="submission" date="2017-11" db="EMBL/GenBank/DDBJ databases">
        <title>Draft genome of actinobacteria isolated from guarana (Paullinia cupana (Mart.) Ducke.</title>
        <authorList>
            <person name="Siqueira K.A."/>
            <person name="Liotti R.G."/>
            <person name="Mendes T.A.O."/>
            <person name="Soares M.A."/>
        </authorList>
    </citation>
    <scope>NUCLEOTIDE SEQUENCE [LARGE SCALE GENOMIC DNA]</scope>
    <source>
        <strain evidence="2 3">193</strain>
    </source>
</reference>
<protein>
    <submittedName>
        <fullName evidence="2">Uncharacterized protein</fullName>
    </submittedName>
</protein>
<accession>A0A3M0IN45</accession>
<evidence type="ECO:0000313" key="2">
    <source>
        <dbReference type="EMBL" id="RMB87729.1"/>
    </source>
</evidence>
<evidence type="ECO:0000256" key="1">
    <source>
        <dbReference type="SAM" id="MobiDB-lite"/>
    </source>
</evidence>
<feature type="compositionally biased region" description="Low complexity" evidence="1">
    <location>
        <begin position="112"/>
        <end position="121"/>
    </location>
</feature>
<comment type="caution">
    <text evidence="2">The sequence shown here is derived from an EMBL/GenBank/DDBJ whole genome shotgun (WGS) entry which is preliminary data.</text>
</comment>
<sequence>MAVGGLVLAVGVLSLVRVAPESPVGGPGTAEAEPRPGQAATADRSARTAATVGSTPAGSPSATSVQGGVDGSPLPDTPTPTTTAAPGRTPTAAAPPQADAPGATAVPGATQPPAATASAEPGPAPTPAPGKTSAAPAPAPSPSPTGRPGGVCLPLLGLCLDLSLAGGS</sequence>
<dbReference type="EMBL" id="PENI01000001">
    <property type="protein sequence ID" value="RMB87729.1"/>
    <property type="molecule type" value="Genomic_DNA"/>
</dbReference>
<dbReference type="RefSeq" id="WP_121887396.1">
    <property type="nucleotide sequence ID" value="NZ_PENI01000001.1"/>
</dbReference>
<feature type="region of interest" description="Disordered" evidence="1">
    <location>
        <begin position="19"/>
        <end position="154"/>
    </location>
</feature>
<feature type="compositionally biased region" description="Low complexity" evidence="1">
    <location>
        <begin position="79"/>
        <end position="105"/>
    </location>
</feature>
<feature type="compositionally biased region" description="Low complexity" evidence="1">
    <location>
        <begin position="39"/>
        <end position="51"/>
    </location>
</feature>
<proteinExistence type="predicted"/>
<gene>
    <name evidence="2" type="ORF">CTZ28_01890</name>
</gene>
<evidence type="ECO:0000313" key="3">
    <source>
        <dbReference type="Proteomes" id="UP000270471"/>
    </source>
</evidence>
<name>A0A3M0IN45_9ACTN</name>